<feature type="compositionally biased region" description="Polar residues" evidence="1">
    <location>
        <begin position="63"/>
        <end position="72"/>
    </location>
</feature>
<dbReference type="EMBL" id="JBJUIK010000017">
    <property type="protein sequence ID" value="KAL3498167.1"/>
    <property type="molecule type" value="Genomic_DNA"/>
</dbReference>
<name>A0ABD2XX81_9GENT</name>
<feature type="region of interest" description="Disordered" evidence="1">
    <location>
        <begin position="48"/>
        <end position="112"/>
    </location>
</feature>
<evidence type="ECO:0000313" key="2">
    <source>
        <dbReference type="EMBL" id="KAL3498167.1"/>
    </source>
</evidence>
<gene>
    <name evidence="2" type="ORF">ACH5RR_040899</name>
</gene>
<evidence type="ECO:0000313" key="3">
    <source>
        <dbReference type="Proteomes" id="UP001630127"/>
    </source>
</evidence>
<sequence>MNEHWKGLPLRDMYVETLEEPITVVSPDGKVIFHRVTSMTPLKLTWNSTSGENEASRSGVHFNENTRGSNVDFNGCAYGNEFRGPHNKESTMQEDDMVSTENKKNNETEEEPDWLMEGFETIDDEDIFAPKKKKKTNKAHVETIVNKRDNPHVQTTTSQASGTIEREPKESHQRRRKNVGIRRGKKGKQIPEQQAAT</sequence>
<dbReference type="AlphaFoldDB" id="A0ABD2XX81"/>
<accession>A0ABD2XX81</accession>
<feature type="compositionally biased region" description="Polar residues" evidence="1">
    <location>
        <begin position="152"/>
        <end position="162"/>
    </location>
</feature>
<protein>
    <submittedName>
        <fullName evidence="2">Uncharacterized protein</fullName>
    </submittedName>
</protein>
<reference evidence="2 3" key="1">
    <citation type="submission" date="2024-11" db="EMBL/GenBank/DDBJ databases">
        <title>A near-complete genome assembly of Cinchona calisaya.</title>
        <authorList>
            <person name="Lian D.C."/>
            <person name="Zhao X.W."/>
            <person name="Wei L."/>
        </authorList>
    </citation>
    <scope>NUCLEOTIDE SEQUENCE [LARGE SCALE GENOMIC DNA]</scope>
    <source>
        <tissue evidence="2">Nenye</tissue>
    </source>
</reference>
<keyword evidence="3" id="KW-1185">Reference proteome</keyword>
<proteinExistence type="predicted"/>
<comment type="caution">
    <text evidence="2">The sequence shown here is derived from an EMBL/GenBank/DDBJ whole genome shotgun (WGS) entry which is preliminary data.</text>
</comment>
<organism evidence="2 3">
    <name type="scientific">Cinchona calisaya</name>
    <dbReference type="NCBI Taxonomy" id="153742"/>
    <lineage>
        <taxon>Eukaryota</taxon>
        <taxon>Viridiplantae</taxon>
        <taxon>Streptophyta</taxon>
        <taxon>Embryophyta</taxon>
        <taxon>Tracheophyta</taxon>
        <taxon>Spermatophyta</taxon>
        <taxon>Magnoliopsida</taxon>
        <taxon>eudicotyledons</taxon>
        <taxon>Gunneridae</taxon>
        <taxon>Pentapetalae</taxon>
        <taxon>asterids</taxon>
        <taxon>lamiids</taxon>
        <taxon>Gentianales</taxon>
        <taxon>Rubiaceae</taxon>
        <taxon>Cinchonoideae</taxon>
        <taxon>Cinchoneae</taxon>
        <taxon>Cinchona</taxon>
    </lineage>
</organism>
<dbReference type="Proteomes" id="UP001630127">
    <property type="component" value="Unassembled WGS sequence"/>
</dbReference>
<evidence type="ECO:0000256" key="1">
    <source>
        <dbReference type="SAM" id="MobiDB-lite"/>
    </source>
</evidence>
<feature type="region of interest" description="Disordered" evidence="1">
    <location>
        <begin position="144"/>
        <end position="197"/>
    </location>
</feature>
<feature type="compositionally biased region" description="Basic residues" evidence="1">
    <location>
        <begin position="172"/>
        <end position="188"/>
    </location>
</feature>